<proteinExistence type="predicted"/>
<reference evidence="1 2" key="1">
    <citation type="submission" date="2024-08" db="EMBL/GenBank/DDBJ databases">
        <title>Mycobacterium servetensis sp. nov., a novel rapid-growing mycobacterial species recovered from a human patient in Zaragoza, Spain.</title>
        <authorList>
            <person name="Tristancho-Baro A.I."/>
            <person name="Buenestado-Serrano S."/>
            <person name="Garcia De Viedma D."/>
            <person name="Milagro-Beamonte A."/>
            <person name="Burillo N."/>
            <person name="Sanz S."/>
            <person name="Lopez-Calleja A.I."/>
            <person name="Penas-Utrilla D."/>
            <person name="Guardingo M."/>
            <person name="Garcia M.J."/>
            <person name="Vinuelas-Bayon J."/>
        </authorList>
    </citation>
    <scope>NUCLEOTIDE SEQUENCE [LARGE SCALE GENOMIC DNA]</scope>
    <source>
        <strain evidence="2">HUMS_12744610</strain>
    </source>
</reference>
<dbReference type="RefSeq" id="WP_369739334.1">
    <property type="nucleotide sequence ID" value="NZ_JBGEDP010000001.1"/>
</dbReference>
<protein>
    <submittedName>
        <fullName evidence="1">Uncharacterized protein</fullName>
    </submittedName>
</protein>
<accession>A0ABV4C3Y8</accession>
<dbReference type="Proteomes" id="UP001564760">
    <property type="component" value="Unassembled WGS sequence"/>
</dbReference>
<sequence length="208" mass="21407">MSSTHTLRLPGATRAARGLRPVGVAAVAATVLITGTADPAGQPPRTPAPAAVRLLAADPVDVAQGISITPAPGWTVGDRGTDWVALYNADSSAQLQVTVKTADGTDVAAVLQGDIDRLTGDPSSDLTNVKNLTPPIIKMVQGDNFQQKASIDYTGVVSSPRRTVPVLGTFSELLNTSTGLSAFIDFRQNDNATGQAAQDGGAMIDSML</sequence>
<dbReference type="EMBL" id="JBGEDP010000001">
    <property type="protein sequence ID" value="MEY8016990.1"/>
    <property type="molecule type" value="Genomic_DNA"/>
</dbReference>
<organism evidence="1 2">
    <name type="scientific">Mycobacterium servetii</name>
    <dbReference type="NCBI Taxonomy" id="3237418"/>
    <lineage>
        <taxon>Bacteria</taxon>
        <taxon>Bacillati</taxon>
        <taxon>Actinomycetota</taxon>
        <taxon>Actinomycetes</taxon>
        <taxon>Mycobacteriales</taxon>
        <taxon>Mycobacteriaceae</taxon>
        <taxon>Mycobacterium</taxon>
    </lineage>
</organism>
<keyword evidence="2" id="KW-1185">Reference proteome</keyword>
<name>A0ABV4C3Y8_9MYCO</name>
<gene>
    <name evidence="1" type="ORF">AB8998_19345</name>
</gene>
<evidence type="ECO:0000313" key="2">
    <source>
        <dbReference type="Proteomes" id="UP001564760"/>
    </source>
</evidence>
<comment type="caution">
    <text evidence="1">The sequence shown here is derived from an EMBL/GenBank/DDBJ whole genome shotgun (WGS) entry which is preliminary data.</text>
</comment>
<evidence type="ECO:0000313" key="1">
    <source>
        <dbReference type="EMBL" id="MEY8016990.1"/>
    </source>
</evidence>